<protein>
    <recommendedName>
        <fullName evidence="1">Histone acetyltransferase Rv0428c-like SH3 domain-containing protein</fullName>
    </recommendedName>
</protein>
<dbReference type="Pfam" id="PF24551">
    <property type="entry name" value="SH3_Rv0428c"/>
    <property type="match status" value="1"/>
</dbReference>
<organism evidence="2 3">
    <name type="scientific">Candidatus Ruania gallistercoris</name>
    <dbReference type="NCBI Taxonomy" id="2838746"/>
    <lineage>
        <taxon>Bacteria</taxon>
        <taxon>Bacillati</taxon>
        <taxon>Actinomycetota</taxon>
        <taxon>Actinomycetes</taxon>
        <taxon>Micrococcales</taxon>
        <taxon>Ruaniaceae</taxon>
        <taxon>Ruania</taxon>
    </lineage>
</organism>
<proteinExistence type="predicted"/>
<reference evidence="2" key="2">
    <citation type="submission" date="2021-04" db="EMBL/GenBank/DDBJ databases">
        <authorList>
            <person name="Gilroy R."/>
        </authorList>
    </citation>
    <scope>NUCLEOTIDE SEQUENCE</scope>
    <source>
        <strain evidence="2">ChiGjej4B4-7305</strain>
    </source>
</reference>
<name>A0A9D2J5P3_9MICO</name>
<reference evidence="2" key="1">
    <citation type="journal article" date="2021" name="PeerJ">
        <title>Extensive microbial diversity within the chicken gut microbiome revealed by metagenomics and culture.</title>
        <authorList>
            <person name="Gilroy R."/>
            <person name="Ravi A."/>
            <person name="Getino M."/>
            <person name="Pursley I."/>
            <person name="Horton D.L."/>
            <person name="Alikhan N.F."/>
            <person name="Baker D."/>
            <person name="Gharbi K."/>
            <person name="Hall N."/>
            <person name="Watson M."/>
            <person name="Adriaenssens E.M."/>
            <person name="Foster-Nyarko E."/>
            <person name="Jarju S."/>
            <person name="Secka A."/>
            <person name="Antonio M."/>
            <person name="Oren A."/>
            <person name="Chaudhuri R.R."/>
            <person name="La Ragione R."/>
            <person name="Hildebrand F."/>
            <person name="Pallen M.J."/>
        </authorList>
    </citation>
    <scope>NUCLEOTIDE SEQUENCE</scope>
    <source>
        <strain evidence="2">ChiGjej4B4-7305</strain>
    </source>
</reference>
<accession>A0A9D2J5P3</accession>
<gene>
    <name evidence="2" type="ORF">H9815_12590</name>
</gene>
<evidence type="ECO:0000259" key="1">
    <source>
        <dbReference type="Pfam" id="PF24551"/>
    </source>
</evidence>
<evidence type="ECO:0000313" key="3">
    <source>
        <dbReference type="Proteomes" id="UP000824037"/>
    </source>
</evidence>
<evidence type="ECO:0000313" key="2">
    <source>
        <dbReference type="EMBL" id="HIZ36609.1"/>
    </source>
</evidence>
<dbReference type="Proteomes" id="UP000824037">
    <property type="component" value="Unassembled WGS sequence"/>
</dbReference>
<dbReference type="EMBL" id="DXBY01000216">
    <property type="protein sequence ID" value="HIZ36609.1"/>
    <property type="molecule type" value="Genomic_DNA"/>
</dbReference>
<dbReference type="AlphaFoldDB" id="A0A9D2J5P3"/>
<dbReference type="InterPro" id="IPR056934">
    <property type="entry name" value="SH3_Rv0428c"/>
</dbReference>
<sequence length="71" mass="7864">MTEQFWRQWQVGERVVVRFRVAAGGYSDALGELLRVDPSGLEVSTRRGPVSVPAADIVLGKRVPPPPPPRR</sequence>
<comment type="caution">
    <text evidence="2">The sequence shown here is derived from an EMBL/GenBank/DDBJ whole genome shotgun (WGS) entry which is preliminary data.</text>
</comment>
<feature type="domain" description="Histone acetyltransferase Rv0428c-like SH3" evidence="1">
    <location>
        <begin position="10"/>
        <end position="59"/>
    </location>
</feature>